<keyword evidence="11" id="KW-1185">Reference proteome</keyword>
<dbReference type="NCBIfam" id="TIGR00680">
    <property type="entry name" value="kdpA"/>
    <property type="match status" value="1"/>
</dbReference>
<feature type="transmembrane region" description="Helical" evidence="9">
    <location>
        <begin position="130"/>
        <end position="156"/>
    </location>
</feature>
<evidence type="ECO:0000313" key="11">
    <source>
        <dbReference type="Proteomes" id="UP000623250"/>
    </source>
</evidence>
<comment type="subunit">
    <text evidence="9">The system is composed of three essential subunits: KdpA, KdpB and KdpC.</text>
</comment>
<dbReference type="InterPro" id="IPR004623">
    <property type="entry name" value="KdpA"/>
</dbReference>
<evidence type="ECO:0000256" key="4">
    <source>
        <dbReference type="ARBA" id="ARBA00022692"/>
    </source>
</evidence>
<dbReference type="RefSeq" id="WP_037241404.1">
    <property type="nucleotide sequence ID" value="NZ_JAEMUK010000090.1"/>
</dbReference>
<dbReference type="Pfam" id="PF03814">
    <property type="entry name" value="KdpA"/>
    <property type="match status" value="1"/>
</dbReference>
<dbReference type="AlphaFoldDB" id="A0A8I1GIV2"/>
<dbReference type="Proteomes" id="UP000623250">
    <property type="component" value="Unassembled WGS sequence"/>
</dbReference>
<dbReference type="PANTHER" id="PTHR30607">
    <property type="entry name" value="POTASSIUM-TRANSPORTING ATPASE A CHAIN"/>
    <property type="match status" value="1"/>
</dbReference>
<comment type="similarity">
    <text evidence="9">Belongs to the KdpA family.</text>
</comment>
<reference evidence="10 11" key="1">
    <citation type="submission" date="2020-12" db="EMBL/GenBank/DDBJ databases">
        <title>Revised draft genomes of Rhodomicrobium vannielii ATCC 17100 and Rhodomicrobium udaipurense JA643.</title>
        <authorList>
            <person name="Conners E.M."/>
            <person name="Davenport E.J."/>
            <person name="Bose A."/>
        </authorList>
    </citation>
    <scope>NUCLEOTIDE SEQUENCE [LARGE SCALE GENOMIC DNA]</scope>
    <source>
        <strain evidence="10 11">JA643</strain>
    </source>
</reference>
<dbReference type="GO" id="GO:0030955">
    <property type="term" value="F:potassium ion binding"/>
    <property type="evidence" value="ECO:0007669"/>
    <property type="project" value="UniProtKB-UniRule"/>
</dbReference>
<evidence type="ECO:0000313" key="10">
    <source>
        <dbReference type="EMBL" id="MBJ7545206.1"/>
    </source>
</evidence>
<feature type="transmembrane region" description="Helical" evidence="9">
    <location>
        <begin position="286"/>
        <end position="305"/>
    </location>
</feature>
<feature type="transmembrane region" description="Helical" evidence="9">
    <location>
        <begin position="65"/>
        <end position="85"/>
    </location>
</feature>
<evidence type="ECO:0000256" key="1">
    <source>
        <dbReference type="ARBA" id="ARBA00022448"/>
    </source>
</evidence>
<dbReference type="PIRSF" id="PIRSF001294">
    <property type="entry name" value="K_ATPaseA"/>
    <property type="match status" value="1"/>
</dbReference>
<feature type="transmembrane region" description="Helical" evidence="9">
    <location>
        <begin position="257"/>
        <end position="274"/>
    </location>
</feature>
<evidence type="ECO:0000256" key="2">
    <source>
        <dbReference type="ARBA" id="ARBA00022475"/>
    </source>
</evidence>
<comment type="caution">
    <text evidence="9">Lacks conserved residue(s) required for the propagation of feature annotation.</text>
</comment>
<protein>
    <recommendedName>
        <fullName evidence="9">Potassium-transporting ATPase potassium-binding subunit</fullName>
    </recommendedName>
    <alternativeName>
        <fullName evidence="9">ATP phosphohydrolase [potassium-transporting] A chain</fullName>
    </alternativeName>
    <alternativeName>
        <fullName evidence="9">Potassium-binding and translocating subunit A</fullName>
    </alternativeName>
    <alternativeName>
        <fullName evidence="9">Potassium-translocating ATPase A chain</fullName>
    </alternativeName>
</protein>
<accession>A0A8I1GIV2</accession>
<feature type="transmembrane region" description="Helical" evidence="9">
    <location>
        <begin position="531"/>
        <end position="553"/>
    </location>
</feature>
<keyword evidence="1 9" id="KW-0813">Transport</keyword>
<sequence length="569" mass="59395">MTLAGWAQILVFCAIVVMLAKPLGAYMTRVFSGERTFLSFVLSPVERVFYALAGIDPRAEQRWSAYAISMLAFNFAGFLLLYAILRLQDLLPLNPQGMGGMPPDLALNTAASFVTNTNWQNYGGESTLGYFAQMAGLTVQNFVSAATGIALAVALIRGFTRRSAAGIGNFWADLTRCTLYILLPISLLIALALVWQGMPQNLNPYVETTTLEGGKQVIAQGPVASQVAIKMLGTNGGGFFNANAAHPYENPTPASNMIQMIAIFVLGAGLTNVFGRMAGDQRQGWAIFRAMGVLFLVGVSLAYWAEANGNPLLTALGLDGAPGNMEGKETRFGIAASALFATITTAASCGAVNAMHASLTPLGGLVPLVNMELGEVVIGGVGAGLYGMLLFAILSVFVAGLMVGRTPEYLGKKIEAREVKLTMLAILCLPLMMLGFTAIAVIAPNGLSSVSSAGPHGFSEVLYAYTSAAANNGSAFAGLSGNTVFYNTTLAVGMLVGRFFVIVPMLAIAGSLAAKKIVPPSSGTFPTNGPLFAGLLIGVVVLVGGLTFLPALALGPIVEHFAMIAGQTF</sequence>
<evidence type="ECO:0000256" key="3">
    <source>
        <dbReference type="ARBA" id="ARBA00022538"/>
    </source>
</evidence>
<feature type="transmembrane region" description="Helical" evidence="9">
    <location>
        <begin position="376"/>
        <end position="403"/>
    </location>
</feature>
<feature type="transmembrane region" description="Helical" evidence="9">
    <location>
        <begin position="177"/>
        <end position="195"/>
    </location>
</feature>
<organism evidence="10 11">
    <name type="scientific">Rhodomicrobium udaipurense</name>
    <dbReference type="NCBI Taxonomy" id="1202716"/>
    <lineage>
        <taxon>Bacteria</taxon>
        <taxon>Pseudomonadati</taxon>
        <taxon>Pseudomonadota</taxon>
        <taxon>Alphaproteobacteria</taxon>
        <taxon>Hyphomicrobiales</taxon>
        <taxon>Hyphomicrobiaceae</taxon>
        <taxon>Rhodomicrobium</taxon>
    </lineage>
</organism>
<evidence type="ECO:0000256" key="5">
    <source>
        <dbReference type="ARBA" id="ARBA00022958"/>
    </source>
</evidence>
<comment type="caution">
    <text evidence="10">The sequence shown here is derived from an EMBL/GenBank/DDBJ whole genome shotgun (WGS) entry which is preliminary data.</text>
</comment>
<evidence type="ECO:0000256" key="9">
    <source>
        <dbReference type="HAMAP-Rule" id="MF_00275"/>
    </source>
</evidence>
<evidence type="ECO:0000256" key="6">
    <source>
        <dbReference type="ARBA" id="ARBA00022989"/>
    </source>
</evidence>
<keyword evidence="8 9" id="KW-0472">Membrane</keyword>
<dbReference type="GO" id="GO:0008556">
    <property type="term" value="F:P-type potassium transmembrane transporter activity"/>
    <property type="evidence" value="ECO:0007669"/>
    <property type="project" value="InterPro"/>
</dbReference>
<comment type="subcellular location">
    <subcellularLocation>
        <location evidence="9">Cell membrane</location>
        <topology evidence="9">Multi-pass membrane protein</topology>
    </subcellularLocation>
</comment>
<keyword evidence="5 9" id="KW-0630">Potassium</keyword>
<keyword evidence="6 9" id="KW-1133">Transmembrane helix</keyword>
<dbReference type="PANTHER" id="PTHR30607:SF2">
    <property type="entry name" value="POTASSIUM-TRANSPORTING ATPASE POTASSIUM-BINDING SUBUNIT"/>
    <property type="match status" value="1"/>
</dbReference>
<keyword evidence="4 9" id="KW-0812">Transmembrane</keyword>
<dbReference type="EMBL" id="JAEMUK010000090">
    <property type="protein sequence ID" value="MBJ7545206.1"/>
    <property type="molecule type" value="Genomic_DNA"/>
</dbReference>
<dbReference type="GO" id="GO:0005886">
    <property type="term" value="C:plasma membrane"/>
    <property type="evidence" value="ECO:0007669"/>
    <property type="project" value="UniProtKB-SubCell"/>
</dbReference>
<keyword evidence="7 9" id="KW-0406">Ion transport</keyword>
<keyword evidence="3 9" id="KW-0633">Potassium transport</keyword>
<evidence type="ECO:0000256" key="7">
    <source>
        <dbReference type="ARBA" id="ARBA00023065"/>
    </source>
</evidence>
<comment type="function">
    <text evidence="9">Part of the high-affinity ATP-driven potassium transport (or Kdp) system, which catalyzes the hydrolysis of ATP coupled with the electrogenic transport of potassium into the cytoplasm. This subunit binds the extracellular potassium ions and delivers the ions to the membrane domain of KdpB through an intramembrane tunnel.</text>
</comment>
<proteinExistence type="inferred from homology"/>
<keyword evidence="2 9" id="KW-1003">Cell membrane</keyword>
<feature type="transmembrane region" description="Helical" evidence="9">
    <location>
        <begin position="424"/>
        <end position="443"/>
    </location>
</feature>
<name>A0A8I1GIV2_9HYPH</name>
<feature type="transmembrane region" description="Helical" evidence="9">
    <location>
        <begin position="484"/>
        <end position="510"/>
    </location>
</feature>
<gene>
    <name evidence="9 10" type="primary">kdpA</name>
    <name evidence="10" type="ORF">JDN41_16770</name>
</gene>
<evidence type="ECO:0000256" key="8">
    <source>
        <dbReference type="ARBA" id="ARBA00023136"/>
    </source>
</evidence>
<dbReference type="HAMAP" id="MF_00275">
    <property type="entry name" value="KdpA"/>
    <property type="match status" value="1"/>
</dbReference>